<accession>A0ABQ9CTP1</accession>
<keyword evidence="3" id="KW-1185">Reference proteome</keyword>
<protein>
    <submittedName>
        <fullName evidence="2">Uncharacterized protein</fullName>
    </submittedName>
</protein>
<dbReference type="Proteomes" id="UP001145742">
    <property type="component" value="Unassembled WGS sequence"/>
</dbReference>
<dbReference type="EMBL" id="WHWB01034503">
    <property type="protein sequence ID" value="KAJ7409049.1"/>
    <property type="molecule type" value="Genomic_DNA"/>
</dbReference>
<gene>
    <name evidence="2" type="ORF">WISP_116794</name>
</gene>
<name>A0ABQ9CTP1_9PASS</name>
<comment type="caution">
    <text evidence="2">The sequence shown here is derived from an EMBL/GenBank/DDBJ whole genome shotgun (WGS) entry which is preliminary data.</text>
</comment>
<evidence type="ECO:0000313" key="2">
    <source>
        <dbReference type="EMBL" id="KAJ7409049.1"/>
    </source>
</evidence>
<reference evidence="2" key="1">
    <citation type="submission" date="2019-10" db="EMBL/GenBank/DDBJ databases">
        <authorList>
            <person name="Soares A.E.R."/>
            <person name="Aleixo A."/>
            <person name="Schneider P."/>
            <person name="Miyaki C.Y."/>
            <person name="Schneider M.P."/>
            <person name="Mello C."/>
            <person name="Vasconcelos A.T.R."/>
        </authorList>
    </citation>
    <scope>NUCLEOTIDE SEQUENCE</scope>
    <source>
        <tissue evidence="2">Muscle</tissue>
    </source>
</reference>
<feature type="compositionally biased region" description="Polar residues" evidence="1">
    <location>
        <begin position="73"/>
        <end position="82"/>
    </location>
</feature>
<sequence length="110" mass="12320">MFILLETCSRVEKGMTAQASKSWPQKVQFPDSGILIYPIMKGQVNADRIIEYTELEGTHKDHQSPSPGPAQDNEPSSSNQTLNFTQLERQMGELVLYGPIDLQELKPPGF</sequence>
<organism evidence="2 3">
    <name type="scientific">Willisornis vidua</name>
    <name type="common">Xingu scale-backed antbird</name>
    <dbReference type="NCBI Taxonomy" id="1566151"/>
    <lineage>
        <taxon>Eukaryota</taxon>
        <taxon>Metazoa</taxon>
        <taxon>Chordata</taxon>
        <taxon>Craniata</taxon>
        <taxon>Vertebrata</taxon>
        <taxon>Euteleostomi</taxon>
        <taxon>Archelosauria</taxon>
        <taxon>Archosauria</taxon>
        <taxon>Dinosauria</taxon>
        <taxon>Saurischia</taxon>
        <taxon>Theropoda</taxon>
        <taxon>Coelurosauria</taxon>
        <taxon>Aves</taxon>
        <taxon>Neognathae</taxon>
        <taxon>Neoaves</taxon>
        <taxon>Telluraves</taxon>
        <taxon>Australaves</taxon>
        <taxon>Passeriformes</taxon>
        <taxon>Thamnophilidae</taxon>
        <taxon>Willisornis</taxon>
    </lineage>
</organism>
<feature type="region of interest" description="Disordered" evidence="1">
    <location>
        <begin position="56"/>
        <end position="82"/>
    </location>
</feature>
<evidence type="ECO:0000256" key="1">
    <source>
        <dbReference type="SAM" id="MobiDB-lite"/>
    </source>
</evidence>
<evidence type="ECO:0000313" key="3">
    <source>
        <dbReference type="Proteomes" id="UP001145742"/>
    </source>
</evidence>
<proteinExistence type="predicted"/>